<dbReference type="RefSeq" id="WP_196836459.1">
    <property type="nucleotide sequence ID" value="NZ_JADOTZ010000001.1"/>
</dbReference>
<dbReference type="Proteomes" id="UP000625033">
    <property type="component" value="Unassembled WGS sequence"/>
</dbReference>
<dbReference type="EMBL" id="JADOTZ010000001">
    <property type="protein sequence ID" value="MBG6085256.1"/>
    <property type="molecule type" value="Genomic_DNA"/>
</dbReference>
<protein>
    <submittedName>
        <fullName evidence="1">Uncharacterized protein</fullName>
    </submittedName>
</protein>
<name>A0A931DD39_9MICC</name>
<gene>
    <name evidence="1" type="ORF">IW252_002023</name>
</gene>
<evidence type="ECO:0000313" key="2">
    <source>
        <dbReference type="Proteomes" id="UP000625033"/>
    </source>
</evidence>
<reference evidence="1" key="1">
    <citation type="submission" date="2020-11" db="EMBL/GenBank/DDBJ databases">
        <title>Sequencing the genomes of 1000 actinobacteria strains.</title>
        <authorList>
            <person name="Klenk H.-P."/>
        </authorList>
    </citation>
    <scope>NUCLEOTIDE SEQUENCE</scope>
    <source>
        <strain evidence="1">DSM 26152</strain>
    </source>
</reference>
<proteinExistence type="predicted"/>
<comment type="caution">
    <text evidence="1">The sequence shown here is derived from an EMBL/GenBank/DDBJ whole genome shotgun (WGS) entry which is preliminary data.</text>
</comment>
<organism evidence="1 2">
    <name type="scientific">Zhihengliuella flava</name>
    <dbReference type="NCBI Taxonomy" id="1285193"/>
    <lineage>
        <taxon>Bacteria</taxon>
        <taxon>Bacillati</taxon>
        <taxon>Actinomycetota</taxon>
        <taxon>Actinomycetes</taxon>
        <taxon>Micrococcales</taxon>
        <taxon>Micrococcaceae</taxon>
        <taxon>Zhihengliuella</taxon>
    </lineage>
</organism>
<sequence>MNRQISHDEDFAGGAAVEMLAHHLTTDDAHNVLAFAAAGSGAATLSRLSDRTPGKAVEVGARRMTLIDGTISEAYYSYDRASGEMIVVQVNTELVDGQASIAWILDVTEGAADYAESSFSIRQKSVNGALVRRLDQPLDAEGRPTLKLANNEDPCGGCNGLYRIGGEERRESCYSSSVVACFLAAAGCAGCITCSSTGTCIFCAMTACGSILLSCCDQVTGPSGERCNRAC</sequence>
<evidence type="ECO:0000313" key="1">
    <source>
        <dbReference type="EMBL" id="MBG6085256.1"/>
    </source>
</evidence>
<keyword evidence="2" id="KW-1185">Reference proteome</keyword>
<accession>A0A931DD39</accession>
<dbReference type="AlphaFoldDB" id="A0A931DD39"/>